<proteinExistence type="predicted"/>
<feature type="compositionally biased region" description="Acidic residues" evidence="1">
    <location>
        <begin position="551"/>
        <end position="566"/>
    </location>
</feature>
<organism evidence="2 3">
    <name type="scientific">Petromyzon marinus</name>
    <name type="common">Sea lamprey</name>
    <dbReference type="NCBI Taxonomy" id="7757"/>
    <lineage>
        <taxon>Eukaryota</taxon>
        <taxon>Metazoa</taxon>
        <taxon>Chordata</taxon>
        <taxon>Craniata</taxon>
        <taxon>Vertebrata</taxon>
        <taxon>Cyclostomata</taxon>
        <taxon>Hyperoartia</taxon>
        <taxon>Petromyzontiformes</taxon>
        <taxon>Petromyzontidae</taxon>
        <taxon>Petromyzon</taxon>
    </lineage>
</organism>
<feature type="region of interest" description="Disordered" evidence="1">
    <location>
        <begin position="551"/>
        <end position="661"/>
    </location>
</feature>
<feature type="compositionally biased region" description="Pro residues" evidence="1">
    <location>
        <begin position="297"/>
        <end position="319"/>
    </location>
</feature>
<reference evidence="3" key="1">
    <citation type="submission" date="2025-08" db="UniProtKB">
        <authorList>
            <consortium name="RefSeq"/>
        </authorList>
    </citation>
    <scope>IDENTIFICATION</scope>
    <source>
        <tissue evidence="3">Sperm</tissue>
    </source>
</reference>
<evidence type="ECO:0000313" key="3">
    <source>
        <dbReference type="RefSeq" id="XP_032828893.1"/>
    </source>
</evidence>
<feature type="compositionally biased region" description="Gly residues" evidence="1">
    <location>
        <begin position="197"/>
        <end position="254"/>
    </location>
</feature>
<dbReference type="GO" id="GO:0032784">
    <property type="term" value="P:regulation of DNA-templated transcription elongation"/>
    <property type="evidence" value="ECO:0007669"/>
    <property type="project" value="TreeGrafter"/>
</dbReference>
<sequence>MSFSYQDSFNTSNNQFTGDSRQAASSYSSERPTDGYNYNTAGYGYGQADNASANTGALGPAGSGAQNSSTAANLLMQVVNMLKSDGTPADQSATSAYPTQHTGADSSNYGYGQTSQYGQTEQYSQYGTQQQQPQQQEQFTQSGQYGTQQGQYGQQQSSFGQSQQNQQQVQQQVQQQQDYGASSFSSGPSDRESPSRGGRGAIRGMGGGNGGSGGGRVGVGGRGGGPGRGAGGRGGPGRGKSGWWGPPGGQGGWANEGPEWPGQGGGGGGGWWGGPPCQGGWQGPYGRGFHPGRRGGPPTPPGPPFRGGPRGMWPPPPGMLNPRGGRGFGFNPFPGRPFPQRGGMPWMMNPALKRKNFNQGGTKKKVAKHDKDKSKKKDSKVKMMEKTSKRLKYYCSLCKYSSSNEEEITKHLEGEEHEKVLAIVQKHFPDDKFVAPFLQANLFRKVKKTTAGRKAWEEANSAPFNFKDPLDGIELSDCMRKATVVQCLACKMFIPLARGPVISHMQSMMHIEAEQGYTEVSERHMVHVARSVVTSQKNAVYYERFKKGEDPFVDEDVGKDDDDDEAEAGHGDEGDESHMEEGGEEEEGGAATEEDGAAAGESGEHQQGGADGEEEVVKTEGPGDDEEVAEGFALEGFNEGDPGENGAEGASAMEGQDEGNE</sequence>
<feature type="compositionally biased region" description="Polar residues" evidence="1">
    <location>
        <begin position="1"/>
        <end position="30"/>
    </location>
</feature>
<gene>
    <name evidence="3" type="primary">LOC116953133</name>
</gene>
<dbReference type="AlphaFoldDB" id="A0AAJ7XD59"/>
<evidence type="ECO:0000313" key="2">
    <source>
        <dbReference type="Proteomes" id="UP001318040"/>
    </source>
</evidence>
<keyword evidence="2" id="KW-1185">Reference proteome</keyword>
<evidence type="ECO:0000256" key="1">
    <source>
        <dbReference type="SAM" id="MobiDB-lite"/>
    </source>
</evidence>
<feature type="compositionally biased region" description="Polar residues" evidence="1">
    <location>
        <begin position="89"/>
        <end position="108"/>
    </location>
</feature>
<feature type="compositionally biased region" description="Gly residues" evidence="1">
    <location>
        <begin position="262"/>
        <end position="286"/>
    </location>
</feature>
<name>A0AAJ7XD59_PETMA</name>
<feature type="compositionally biased region" description="Acidic residues" evidence="1">
    <location>
        <begin position="582"/>
        <end position="596"/>
    </location>
</feature>
<dbReference type="Proteomes" id="UP001318040">
    <property type="component" value="Chromosome 50"/>
</dbReference>
<feature type="compositionally biased region" description="Basic residues" evidence="1">
    <location>
        <begin position="356"/>
        <end position="368"/>
    </location>
</feature>
<dbReference type="RefSeq" id="XP_032828893.1">
    <property type="nucleotide sequence ID" value="XM_032973002.1"/>
</dbReference>
<dbReference type="KEGG" id="pmrn:116953133"/>
<dbReference type="PANTHER" id="PTHR12190:SF1">
    <property type="entry name" value="DBIRD COMPLEX SUBUNIT ZNF326"/>
    <property type="match status" value="1"/>
</dbReference>
<dbReference type="InterPro" id="IPR007071">
    <property type="entry name" value="AKAP95"/>
</dbReference>
<feature type="compositionally biased region" description="Polar residues" evidence="1">
    <location>
        <begin position="178"/>
        <end position="188"/>
    </location>
</feature>
<feature type="compositionally biased region" description="Basic and acidic residues" evidence="1">
    <location>
        <begin position="567"/>
        <end position="581"/>
    </location>
</feature>
<feature type="region of interest" description="Disordered" evidence="1">
    <location>
        <begin position="356"/>
        <end position="380"/>
    </location>
</feature>
<feature type="region of interest" description="Disordered" evidence="1">
    <location>
        <begin position="1"/>
        <end position="67"/>
    </location>
</feature>
<dbReference type="GO" id="GO:0003677">
    <property type="term" value="F:DNA binding"/>
    <property type="evidence" value="ECO:0007669"/>
    <property type="project" value="InterPro"/>
</dbReference>
<accession>A0AAJ7XD59</accession>
<dbReference type="Pfam" id="PF04988">
    <property type="entry name" value="AKAP95"/>
    <property type="match status" value="1"/>
</dbReference>
<dbReference type="GO" id="GO:0044609">
    <property type="term" value="C:DBIRD complex"/>
    <property type="evidence" value="ECO:0007669"/>
    <property type="project" value="TreeGrafter"/>
</dbReference>
<dbReference type="PANTHER" id="PTHR12190">
    <property type="entry name" value="A-KINASE ANCHOR PROTEIN AKAP 8"/>
    <property type="match status" value="1"/>
</dbReference>
<feature type="compositionally biased region" description="Low complexity" evidence="1">
    <location>
        <begin position="109"/>
        <end position="177"/>
    </location>
</feature>
<protein>
    <submittedName>
        <fullName evidence="3">DBIRD complex subunit ZNF326-like isoform X1</fullName>
    </submittedName>
</protein>
<feature type="region of interest" description="Disordered" evidence="1">
    <location>
        <begin position="85"/>
        <end position="328"/>
    </location>
</feature>
<dbReference type="GO" id="GO:0005634">
    <property type="term" value="C:nucleus"/>
    <property type="evidence" value="ECO:0007669"/>
    <property type="project" value="InterPro"/>
</dbReference>
<feature type="compositionally biased region" description="Basic and acidic residues" evidence="1">
    <location>
        <begin position="369"/>
        <end position="380"/>
    </location>
</feature>